<protein>
    <submittedName>
        <fullName evidence="2">Uncharacterized protein</fullName>
    </submittedName>
</protein>
<evidence type="ECO:0000313" key="2">
    <source>
        <dbReference type="EMBL" id="AKT42263.1"/>
    </source>
</evidence>
<gene>
    <name evidence="2" type="ORF">CMC5_064860</name>
</gene>
<sequence>MTVAARPSLPTVQGSAPPAPRARTSFERVGPEDQFHDYVLGAYTPVAPAEGKLRSLALLVESFALAGLEEEGLRLVRCVREGLGAFRTVWGVKRVHATEAMAWELYFYDWERAHADVSLPRLREILAPSVDVDAREPFPLPWHMVSIEVSSEALAQRGRVAAHVYIDMRSYELSGDKFTFENVYTFHDPRTEVDMILHRLRSSVHFDPDRDGLATLMPPPLRRCGKMCVANKRASDAVYFSRIRTPALTWFLRTHGWPEALASLTTTQAAALDHLLWDVGLDFDRAGGVVSPRKTGIYGSF</sequence>
<evidence type="ECO:0000256" key="1">
    <source>
        <dbReference type="SAM" id="MobiDB-lite"/>
    </source>
</evidence>
<organism evidence="2 3">
    <name type="scientific">Chondromyces crocatus</name>
    <dbReference type="NCBI Taxonomy" id="52"/>
    <lineage>
        <taxon>Bacteria</taxon>
        <taxon>Pseudomonadati</taxon>
        <taxon>Myxococcota</taxon>
        <taxon>Polyangia</taxon>
        <taxon>Polyangiales</taxon>
        <taxon>Polyangiaceae</taxon>
        <taxon>Chondromyces</taxon>
    </lineage>
</organism>
<accession>A0A0K1ENS1</accession>
<name>A0A0K1ENS1_CHOCO</name>
<dbReference type="EMBL" id="CP012159">
    <property type="protein sequence ID" value="AKT42263.1"/>
    <property type="molecule type" value="Genomic_DNA"/>
</dbReference>
<dbReference type="AlphaFoldDB" id="A0A0K1ENS1"/>
<keyword evidence="3" id="KW-1185">Reference proteome</keyword>
<proteinExistence type="predicted"/>
<dbReference type="KEGG" id="ccro:CMC5_064860"/>
<evidence type="ECO:0000313" key="3">
    <source>
        <dbReference type="Proteomes" id="UP000067626"/>
    </source>
</evidence>
<dbReference type="STRING" id="52.CMC5_064860"/>
<dbReference type="Proteomes" id="UP000067626">
    <property type="component" value="Chromosome"/>
</dbReference>
<feature type="region of interest" description="Disordered" evidence="1">
    <location>
        <begin position="1"/>
        <end position="24"/>
    </location>
</feature>
<reference evidence="2 3" key="1">
    <citation type="submission" date="2015-07" db="EMBL/GenBank/DDBJ databases">
        <title>Genome analysis of myxobacterium Chondromyces crocatus Cm c5 reveals a high potential for natural compound synthesis and the genetic basis for the loss of fruiting body formation.</title>
        <authorList>
            <person name="Zaburannyi N."/>
            <person name="Bunk B."/>
            <person name="Maier J."/>
            <person name="Overmann J."/>
            <person name="Mueller R."/>
        </authorList>
    </citation>
    <scope>NUCLEOTIDE SEQUENCE [LARGE SCALE GENOMIC DNA]</scope>
    <source>
        <strain evidence="2 3">Cm c5</strain>
    </source>
</reference>